<feature type="compositionally biased region" description="Polar residues" evidence="1">
    <location>
        <begin position="397"/>
        <end position="406"/>
    </location>
</feature>
<dbReference type="AlphaFoldDB" id="E3NKI2"/>
<proteinExistence type="predicted"/>
<organism evidence="3">
    <name type="scientific">Caenorhabditis remanei</name>
    <name type="common">Caenorhabditis vulgaris</name>
    <dbReference type="NCBI Taxonomy" id="31234"/>
    <lineage>
        <taxon>Eukaryota</taxon>
        <taxon>Metazoa</taxon>
        <taxon>Ecdysozoa</taxon>
        <taxon>Nematoda</taxon>
        <taxon>Chromadorea</taxon>
        <taxon>Rhabditida</taxon>
        <taxon>Rhabditina</taxon>
        <taxon>Rhabditomorpha</taxon>
        <taxon>Rhabditoidea</taxon>
        <taxon>Rhabditidae</taxon>
        <taxon>Peloderinae</taxon>
        <taxon>Caenorhabditis</taxon>
    </lineage>
</organism>
<evidence type="ECO:0000256" key="1">
    <source>
        <dbReference type="SAM" id="MobiDB-lite"/>
    </source>
</evidence>
<sequence>MADPNNRNPHHVFHPLDPRITNENYRPFPLNGVIVDAQNNVANPRHFVSCPNYVRTTVQDLFGGPEDNPRINALAQLDITLRAIGYIAPVGARDRGSLMIHLRLQNLPDPLVHWDQCVVRWPALDSEARKRWFLLRARATFQEADPGRFTSKCSKCSNQLHGYPLANHGIFECIDTVSPDWSLDDYHFFLAINLESMCQLCSAKGRGTHQCHESKRRACRKCGSNWHQSWMVKSCEAFVDNDDLVVSMQRMREQHYRNCLTAAEVGLLRYPMFTDAPEESYELDGTDPMIIGTYKFGVHGLRQFQKIPAELYTTNSLYRFVRCDSPGHETLPMYFVNNAQWEQFEDVIRTRRRLFDAQLLAQNRPQEALRAPNNADAQPEVQMSDEENSVDDEEWSGTGSDEQSTVSDEETNTDQDTSVTGDDRGSEGDAQHDDVLQVDFEQEVAPVDLQWLPDAQRVAYSASETEAQQALRKAYPLSTVNPTCAHHHIALIREIATMAELRDRADVMSRVRFVQEVLTSVAEPQQAIEIWETVDSYLKYLEMVCRFIAHTMATAEVCPRTILTSRVNWITEEIRTGLYFPIPDIKCFHQRTLQYWKELARDCWPALVERMARVAALDSDEEPW</sequence>
<dbReference type="EMBL" id="DS268806">
    <property type="protein sequence ID" value="EFP02297.1"/>
    <property type="molecule type" value="Genomic_DNA"/>
</dbReference>
<feature type="region of interest" description="Disordered" evidence="1">
    <location>
        <begin position="365"/>
        <end position="430"/>
    </location>
</feature>
<dbReference type="HOGENOM" id="CLU_455793_0_0_1"/>
<gene>
    <name evidence="2" type="ORF">CRE_29229</name>
</gene>
<evidence type="ECO:0000313" key="2">
    <source>
        <dbReference type="EMBL" id="EFP02297.1"/>
    </source>
</evidence>
<name>E3NKI2_CAERE</name>
<reference evidence="2" key="1">
    <citation type="submission" date="2007-07" db="EMBL/GenBank/DDBJ databases">
        <title>PCAP assembly of the Caenorhabditis remanei genome.</title>
        <authorList>
            <consortium name="The Caenorhabditis remanei Sequencing Consortium"/>
            <person name="Wilson R.K."/>
        </authorList>
    </citation>
    <scope>NUCLEOTIDE SEQUENCE [LARGE SCALE GENOMIC DNA]</scope>
    <source>
        <strain evidence="2">PB4641</strain>
    </source>
</reference>
<keyword evidence="3" id="KW-1185">Reference proteome</keyword>
<feature type="compositionally biased region" description="Basic and acidic residues" evidence="1">
    <location>
        <begin position="421"/>
        <end position="430"/>
    </location>
</feature>
<dbReference type="InParanoid" id="E3NKI2"/>
<dbReference type="Proteomes" id="UP000008281">
    <property type="component" value="Unassembled WGS sequence"/>
</dbReference>
<accession>E3NKI2</accession>
<protein>
    <submittedName>
        <fullName evidence="2">Uncharacterized protein</fullName>
    </submittedName>
</protein>
<evidence type="ECO:0000313" key="3">
    <source>
        <dbReference type="Proteomes" id="UP000008281"/>
    </source>
</evidence>
<feature type="compositionally biased region" description="Acidic residues" evidence="1">
    <location>
        <begin position="383"/>
        <end position="395"/>
    </location>
</feature>